<evidence type="ECO:0008006" key="3">
    <source>
        <dbReference type="Google" id="ProtNLM"/>
    </source>
</evidence>
<accession>A0A7V8NTY3</accession>
<dbReference type="Gene3D" id="1.10.390.10">
    <property type="entry name" value="Neutral Protease Domain 2"/>
    <property type="match status" value="1"/>
</dbReference>
<evidence type="ECO:0000313" key="1">
    <source>
        <dbReference type="EMBL" id="MBA0087412.1"/>
    </source>
</evidence>
<feature type="non-terminal residue" evidence="1">
    <location>
        <position position="1"/>
    </location>
</feature>
<dbReference type="SUPFAM" id="SSF55486">
    <property type="entry name" value="Metalloproteases ('zincins'), catalytic domain"/>
    <property type="match status" value="1"/>
</dbReference>
<reference evidence="1" key="1">
    <citation type="submission" date="2020-06" db="EMBL/GenBank/DDBJ databases">
        <title>Legume-microbial interactions unlock mineral nutrients during tropical forest succession.</title>
        <authorList>
            <person name="Epihov D.Z."/>
        </authorList>
    </citation>
    <scope>NUCLEOTIDE SEQUENCE [LARGE SCALE GENOMIC DNA]</scope>
    <source>
        <strain evidence="1">Pan2503</strain>
    </source>
</reference>
<comment type="caution">
    <text evidence="1">The sequence shown here is derived from an EMBL/GenBank/DDBJ whole genome shotgun (WGS) entry which is preliminary data.</text>
</comment>
<proteinExistence type="predicted"/>
<dbReference type="Proteomes" id="UP000567293">
    <property type="component" value="Unassembled WGS sequence"/>
</dbReference>
<keyword evidence="2" id="KW-1185">Reference proteome</keyword>
<name>A0A7V8NTY3_9BACT</name>
<dbReference type="InterPro" id="IPR027268">
    <property type="entry name" value="Peptidase_M4/M1_CTD_sf"/>
</dbReference>
<organism evidence="1 2">
    <name type="scientific">Candidatus Acidiferrum panamense</name>
    <dbReference type="NCBI Taxonomy" id="2741543"/>
    <lineage>
        <taxon>Bacteria</taxon>
        <taxon>Pseudomonadati</taxon>
        <taxon>Acidobacteriota</taxon>
        <taxon>Terriglobia</taxon>
        <taxon>Candidatus Acidiferrales</taxon>
        <taxon>Candidatus Acidiferrum</taxon>
    </lineage>
</organism>
<dbReference type="AlphaFoldDB" id="A0A7V8NTY3"/>
<sequence>RGPLAPTGTPPLNLIQPNLVELNLDSFWLPTARGFPPFTVRADIAGIPPDLGVVANGVVRRSGDHVLISRETGDIDLALVAIRGLHHSDSDGFELYAADLATETARVYLRHGPSIVKFLESWFGPMPRRPARVVVVNRERKSGYSRPGYIVVTESSHGSEAASAKFMAHEFAHAWWHSGDPRSENRWLSESMAEYISLRYIESALGPANRDELLAPKREIAAKAGPMLGAGERTDAELYSKGPLLLFDLENRIGRARLDQVFATLAPHPPAITADFMSALAAAAGAEEAAAFNQEMHR</sequence>
<dbReference type="EMBL" id="JACDQQ010001993">
    <property type="protein sequence ID" value="MBA0087412.1"/>
    <property type="molecule type" value="Genomic_DNA"/>
</dbReference>
<evidence type="ECO:0000313" key="2">
    <source>
        <dbReference type="Proteomes" id="UP000567293"/>
    </source>
</evidence>
<protein>
    <recommendedName>
        <fullName evidence="3">Peptidase M1 membrane alanine aminopeptidase domain-containing protein</fullName>
    </recommendedName>
</protein>
<gene>
    <name evidence="1" type="ORF">HRJ53_20705</name>
</gene>